<dbReference type="GO" id="GO:0030117">
    <property type="term" value="C:membrane coat"/>
    <property type="evidence" value="ECO:0007669"/>
    <property type="project" value="InterPro"/>
</dbReference>
<dbReference type="PANTHER" id="PTHR22780">
    <property type="entry name" value="ADAPTIN, ALPHA/GAMMA/EPSILON"/>
    <property type="match status" value="1"/>
</dbReference>
<dbReference type="GO" id="GO:0016192">
    <property type="term" value="P:vesicle-mediated transport"/>
    <property type="evidence" value="ECO:0007669"/>
    <property type="project" value="InterPro"/>
</dbReference>
<organism evidence="6 7">
    <name type="scientific">Haematococcus lacustris</name>
    <name type="common">Green alga</name>
    <name type="synonym">Haematococcus pluvialis</name>
    <dbReference type="NCBI Taxonomy" id="44745"/>
    <lineage>
        <taxon>Eukaryota</taxon>
        <taxon>Viridiplantae</taxon>
        <taxon>Chlorophyta</taxon>
        <taxon>core chlorophytes</taxon>
        <taxon>Chlorophyceae</taxon>
        <taxon>CS clade</taxon>
        <taxon>Chlamydomonadales</taxon>
        <taxon>Haematococcaceae</taxon>
        <taxon>Haematococcus</taxon>
    </lineage>
</organism>
<accession>A0A699ZF20</accession>
<evidence type="ECO:0000256" key="4">
    <source>
        <dbReference type="ARBA" id="ARBA00023136"/>
    </source>
</evidence>
<keyword evidence="3" id="KW-0653">Protein transport</keyword>
<evidence type="ECO:0000313" key="7">
    <source>
        <dbReference type="Proteomes" id="UP000485058"/>
    </source>
</evidence>
<proteinExistence type="predicted"/>
<dbReference type="Pfam" id="PF01602">
    <property type="entry name" value="Adaptin_N"/>
    <property type="match status" value="1"/>
</dbReference>
<dbReference type="SUPFAM" id="SSF48371">
    <property type="entry name" value="ARM repeat"/>
    <property type="match status" value="1"/>
</dbReference>
<dbReference type="InterPro" id="IPR002553">
    <property type="entry name" value="Clathrin/coatomer_adapt-like_N"/>
</dbReference>
<evidence type="ECO:0000259" key="5">
    <source>
        <dbReference type="Pfam" id="PF01602"/>
    </source>
</evidence>
<dbReference type="InterPro" id="IPR050840">
    <property type="entry name" value="Adaptor_Complx_Large_Subunit"/>
</dbReference>
<dbReference type="GO" id="GO:0006886">
    <property type="term" value="P:intracellular protein transport"/>
    <property type="evidence" value="ECO:0007669"/>
    <property type="project" value="InterPro"/>
</dbReference>
<dbReference type="Proteomes" id="UP000485058">
    <property type="component" value="Unassembled WGS sequence"/>
</dbReference>
<evidence type="ECO:0000313" key="6">
    <source>
        <dbReference type="EMBL" id="GFH14152.1"/>
    </source>
</evidence>
<keyword evidence="7" id="KW-1185">Reference proteome</keyword>
<name>A0A699ZF20_HAELA</name>
<keyword evidence="4" id="KW-0472">Membrane</keyword>
<dbReference type="InterPro" id="IPR011989">
    <property type="entry name" value="ARM-like"/>
</dbReference>
<keyword evidence="2" id="KW-0813">Transport</keyword>
<evidence type="ECO:0000256" key="2">
    <source>
        <dbReference type="ARBA" id="ARBA00022448"/>
    </source>
</evidence>
<evidence type="ECO:0000256" key="3">
    <source>
        <dbReference type="ARBA" id="ARBA00022927"/>
    </source>
</evidence>
<gene>
    <name evidence="6" type="ORF">HaLaN_10150</name>
</gene>
<reference evidence="6 7" key="1">
    <citation type="submission" date="2020-02" db="EMBL/GenBank/DDBJ databases">
        <title>Draft genome sequence of Haematococcus lacustris strain NIES-144.</title>
        <authorList>
            <person name="Morimoto D."/>
            <person name="Nakagawa S."/>
            <person name="Yoshida T."/>
            <person name="Sawayama S."/>
        </authorList>
    </citation>
    <scope>NUCLEOTIDE SEQUENCE [LARGE SCALE GENOMIC DNA]</scope>
    <source>
        <strain evidence="6 7">NIES-144</strain>
    </source>
</reference>
<dbReference type="InterPro" id="IPR016024">
    <property type="entry name" value="ARM-type_fold"/>
</dbReference>
<comment type="caution">
    <text evidence="6">The sequence shown here is derived from an EMBL/GenBank/DDBJ whole genome shotgun (WGS) entry which is preliminary data.</text>
</comment>
<protein>
    <submittedName>
        <fullName evidence="6">Adaptin_N domain-containing protein</fullName>
    </submittedName>
</protein>
<dbReference type="Gene3D" id="1.25.10.10">
    <property type="entry name" value="Leucine-rich Repeat Variant"/>
    <property type="match status" value="1"/>
</dbReference>
<dbReference type="AlphaFoldDB" id="A0A699ZF20"/>
<dbReference type="GO" id="GO:0012505">
    <property type="term" value="C:endomembrane system"/>
    <property type="evidence" value="ECO:0007669"/>
    <property type="project" value="UniProtKB-SubCell"/>
</dbReference>
<feature type="domain" description="Clathrin/coatomer adaptor adaptin-like N-terminal" evidence="5">
    <location>
        <begin position="78"/>
        <end position="192"/>
    </location>
</feature>
<dbReference type="EMBL" id="BLLF01000692">
    <property type="protein sequence ID" value="GFH14152.1"/>
    <property type="molecule type" value="Genomic_DNA"/>
</dbReference>
<sequence length="238" mass="26430">MATASGFPQFSSKLSKLAGGLGTKFMKELREFDSLIKAIGECKSKSEEDRIIMAETELLKQRLSDPKVDKSRGREYLFIDQNHELVLLLVNTLLSDLKSDNFLNVSTALVVTTKLIGADLINAVFPMVVERLKHPKETVRKKAIMALHRFQQLDPRHEGALAGLDTDKHLRTCLCDKDPGVMSAALCALHDAVSEHRLPKAYDYHRFPAPFIQVMVWVLGEYGTLAAAGGRQGPTAQQ</sequence>
<feature type="non-terminal residue" evidence="6">
    <location>
        <position position="238"/>
    </location>
</feature>
<evidence type="ECO:0000256" key="1">
    <source>
        <dbReference type="ARBA" id="ARBA00004308"/>
    </source>
</evidence>
<comment type="subcellular location">
    <subcellularLocation>
        <location evidence="1">Endomembrane system</location>
    </subcellularLocation>
</comment>